<dbReference type="Proteomes" id="UP001056500">
    <property type="component" value="Chromosome"/>
</dbReference>
<reference evidence="2" key="1">
    <citation type="submission" date="2022-06" db="EMBL/GenBank/DDBJ databases">
        <title>Genome sequencing of Brevibacillus sp. BB3-R1.</title>
        <authorList>
            <person name="Heo J."/>
            <person name="Lee D."/>
            <person name="Won M."/>
            <person name="Han B.-H."/>
            <person name="Hong S.-B."/>
            <person name="Kwon S.-W."/>
        </authorList>
    </citation>
    <scope>NUCLEOTIDE SEQUENCE</scope>
    <source>
        <strain evidence="2">BB3-R1</strain>
    </source>
</reference>
<sequence length="159" mass="18720">MEFIWFFDEVFSRQSETMHQFLLQTSILGRMTGELCQAVTGIAESDAYLQRLEQKSLFLVALDEGREWYRYHHLFRQFLTAQLKIREPRQWKTFHMAAGKWLEENGYPHEAVDHYLAAAGYEHALSLVETIAKELMANEWTTLCRWLSAIPDTLLFASR</sequence>
<feature type="domain" description="MalT-like winged helix" evidence="1">
    <location>
        <begin position="8"/>
        <end position="90"/>
    </location>
</feature>
<keyword evidence="3" id="KW-1185">Reference proteome</keyword>
<dbReference type="RefSeq" id="WP_251874858.1">
    <property type="nucleotide sequence ID" value="NZ_CP098755.1"/>
</dbReference>
<accession>A0ABY4WLM6</accession>
<dbReference type="EMBL" id="CP098755">
    <property type="protein sequence ID" value="USG67764.1"/>
    <property type="molecule type" value="Genomic_DNA"/>
</dbReference>
<evidence type="ECO:0000313" key="3">
    <source>
        <dbReference type="Proteomes" id="UP001056500"/>
    </source>
</evidence>
<dbReference type="Pfam" id="PF25873">
    <property type="entry name" value="WHD_MalT"/>
    <property type="match status" value="1"/>
</dbReference>
<evidence type="ECO:0000313" key="2">
    <source>
        <dbReference type="EMBL" id="USG67764.1"/>
    </source>
</evidence>
<dbReference type="InterPro" id="IPR059106">
    <property type="entry name" value="WHD_MalT"/>
</dbReference>
<gene>
    <name evidence="2" type="ORF">NDK47_11000</name>
</gene>
<proteinExistence type="predicted"/>
<name>A0ABY4WLM6_9BACL</name>
<protein>
    <recommendedName>
        <fullName evidence="1">MalT-like winged helix domain-containing protein</fullName>
    </recommendedName>
</protein>
<evidence type="ECO:0000259" key="1">
    <source>
        <dbReference type="Pfam" id="PF25873"/>
    </source>
</evidence>
<organism evidence="2 3">
    <name type="scientific">Brevibacillus ruminantium</name>
    <dbReference type="NCBI Taxonomy" id="2950604"/>
    <lineage>
        <taxon>Bacteria</taxon>
        <taxon>Bacillati</taxon>
        <taxon>Bacillota</taxon>
        <taxon>Bacilli</taxon>
        <taxon>Bacillales</taxon>
        <taxon>Paenibacillaceae</taxon>
        <taxon>Brevibacillus</taxon>
    </lineage>
</organism>